<dbReference type="SUPFAM" id="SSF55257">
    <property type="entry name" value="RBP11-like subunits of RNA polymerase"/>
    <property type="match status" value="1"/>
</dbReference>
<dbReference type="InterPro" id="IPR050518">
    <property type="entry name" value="Rpo3/RPB3_RNA_Pol_subunit"/>
</dbReference>
<dbReference type="Proteomes" id="UP001530377">
    <property type="component" value="Unassembled WGS sequence"/>
</dbReference>
<feature type="compositionally biased region" description="Basic and acidic residues" evidence="3">
    <location>
        <begin position="220"/>
        <end position="240"/>
    </location>
</feature>
<evidence type="ECO:0000313" key="6">
    <source>
        <dbReference type="Proteomes" id="UP001530377"/>
    </source>
</evidence>
<dbReference type="SUPFAM" id="SSF56553">
    <property type="entry name" value="Insert subdomain of RNA polymerase alpha subunit"/>
    <property type="match status" value="2"/>
</dbReference>
<dbReference type="InterPro" id="IPR011263">
    <property type="entry name" value="DNA-dir_RNA_pol_RpoA/D/Rpb3"/>
</dbReference>
<keyword evidence="6" id="KW-1185">Reference proteome</keyword>
<feature type="domain" description="DNA-directed RNA polymerase RpoA/D/Rpb3-type" evidence="4">
    <location>
        <begin position="71"/>
        <end position="470"/>
    </location>
</feature>
<proteinExistence type="inferred from homology"/>
<dbReference type="PROSITE" id="PS00446">
    <property type="entry name" value="RNA_POL_D_30KD"/>
    <property type="match status" value="1"/>
</dbReference>
<dbReference type="InterPro" id="IPR033901">
    <property type="entry name" value="RNAPI/III_AC40"/>
</dbReference>
<dbReference type="InterPro" id="IPR036643">
    <property type="entry name" value="RNApol_insert_sf"/>
</dbReference>
<dbReference type="InterPro" id="IPR022842">
    <property type="entry name" value="RNAP_Rpo3/Rpb3/RPAC1"/>
</dbReference>
<comment type="caution">
    <text evidence="5">The sequence shown here is derived from an EMBL/GenBank/DDBJ whole genome shotgun (WGS) entry which is preliminary data.</text>
</comment>
<dbReference type="CDD" id="cd07032">
    <property type="entry name" value="RNAP_I_II_AC40"/>
    <property type="match status" value="1"/>
</dbReference>
<feature type="region of interest" description="Disordered" evidence="3">
    <location>
        <begin position="199"/>
        <end position="240"/>
    </location>
</feature>
<keyword evidence="2" id="KW-0804">Transcription</keyword>
<evidence type="ECO:0000256" key="3">
    <source>
        <dbReference type="SAM" id="MobiDB-lite"/>
    </source>
</evidence>
<dbReference type="Gene3D" id="2.170.120.12">
    <property type="entry name" value="DNA-directed RNA polymerase, insert domain"/>
    <property type="match status" value="1"/>
</dbReference>
<dbReference type="PANTHER" id="PTHR11800">
    <property type="entry name" value="DNA-DIRECTED RNA POLYMERASE"/>
    <property type="match status" value="1"/>
</dbReference>
<evidence type="ECO:0000259" key="4">
    <source>
        <dbReference type="SMART" id="SM00662"/>
    </source>
</evidence>
<dbReference type="PANTHER" id="PTHR11800:SF13">
    <property type="entry name" value="DNA-DIRECTED RNA POLYMERASES I AND III SUBUNIT RPAC1"/>
    <property type="match status" value="1"/>
</dbReference>
<accession>A0ABD3SDI8</accession>
<dbReference type="AlphaFoldDB" id="A0ABD3SDI8"/>
<evidence type="ECO:0000256" key="2">
    <source>
        <dbReference type="ARBA" id="ARBA00023163"/>
    </source>
</evidence>
<dbReference type="InterPro" id="IPR036603">
    <property type="entry name" value="RBP11-like"/>
</dbReference>
<evidence type="ECO:0000313" key="5">
    <source>
        <dbReference type="EMBL" id="KAL3822621.1"/>
    </source>
</evidence>
<evidence type="ECO:0000256" key="1">
    <source>
        <dbReference type="ARBA" id="ARBA00022478"/>
    </source>
</evidence>
<keyword evidence="1" id="KW-0240">DNA-directed RNA polymerase</keyword>
<protein>
    <recommendedName>
        <fullName evidence="4">DNA-directed RNA polymerase RpoA/D/Rpb3-type domain-containing protein</fullName>
    </recommendedName>
</protein>
<dbReference type="Gene3D" id="3.30.1360.10">
    <property type="entry name" value="RNA polymerase, RBP11-like subunit"/>
    <property type="match status" value="1"/>
</dbReference>
<reference evidence="5 6" key="1">
    <citation type="submission" date="2024-10" db="EMBL/GenBank/DDBJ databases">
        <title>Updated reference genomes for cyclostephanoid diatoms.</title>
        <authorList>
            <person name="Roberts W.R."/>
            <person name="Alverson A.J."/>
        </authorList>
    </citation>
    <scope>NUCLEOTIDE SEQUENCE [LARGE SCALE GENOMIC DNA]</scope>
    <source>
        <strain evidence="5 6">AJA228-03</strain>
    </source>
</reference>
<feature type="compositionally biased region" description="Low complexity" evidence="3">
    <location>
        <begin position="209"/>
        <end position="218"/>
    </location>
</feature>
<dbReference type="SMART" id="SM00662">
    <property type="entry name" value="RPOLD"/>
    <property type="match status" value="1"/>
</dbReference>
<organism evidence="5 6">
    <name type="scientific">Cyclostephanos tholiformis</name>
    <dbReference type="NCBI Taxonomy" id="382380"/>
    <lineage>
        <taxon>Eukaryota</taxon>
        <taxon>Sar</taxon>
        <taxon>Stramenopiles</taxon>
        <taxon>Ochrophyta</taxon>
        <taxon>Bacillariophyta</taxon>
        <taxon>Coscinodiscophyceae</taxon>
        <taxon>Thalassiosirophycidae</taxon>
        <taxon>Stephanodiscales</taxon>
        <taxon>Stephanodiscaceae</taxon>
        <taxon>Cyclostephanos</taxon>
    </lineage>
</organism>
<dbReference type="Pfam" id="PF01193">
    <property type="entry name" value="RNA_pol_L"/>
    <property type="match status" value="1"/>
</dbReference>
<gene>
    <name evidence="5" type="ORF">ACHAXA_006406</name>
</gene>
<dbReference type="GO" id="GO:0000428">
    <property type="term" value="C:DNA-directed RNA polymerase complex"/>
    <property type="evidence" value="ECO:0007669"/>
    <property type="project" value="UniProtKB-KW"/>
</dbReference>
<dbReference type="InterPro" id="IPR001514">
    <property type="entry name" value="DNA-dir_RNA_pol_30-40kDasu_CS"/>
</dbReference>
<sequence>MPPVPEPNPSSSSSSSSSFAGGIYDVNESGIEFHHVPGGPSTPANGTEFLARLRDGNNLRLRVLDRPTKDELVFELIGVDVSFANALRRIMISEVPTMALEHVYMWNNTSVIHDEVLAHRLGLIPLNVDPRLFDEYGIDVDEEDGSPASTDRNTVVFKLDVVCGRDAADDIRCRTRTVAKLRGEGLVSGYDVAEAQMRRNNVGGGGGSSSSSSSSSVGALRDDGHDRGGGGDGKVEDRDPSVMDLSAADSAAYAAVFDATASTSNAIANNAPPVIDAPHRPFTRHVYARDLLWSPQGDQLSRFPLHSTGVGSGVGGGIRPLHEDVLIAKLRPGQVIELEAHARKGVGRDHAKFSPVATASYRLMPRIEIVRPIYDDLADELANWFEPGVFRCVPTNEGGHRVKAEVSNPYACTMSRNYMRNPILKDSVRITRVPDHFIFSVESVGMMEPAVIVAEALKILKGKCERVRGLADDASPAGE</sequence>
<dbReference type="EMBL" id="JALLPB020000060">
    <property type="protein sequence ID" value="KAL3822621.1"/>
    <property type="molecule type" value="Genomic_DNA"/>
</dbReference>
<name>A0ABD3SDI8_9STRA</name>
<dbReference type="HAMAP" id="MF_00320">
    <property type="entry name" value="RNApol_arch_Rpo3"/>
    <property type="match status" value="1"/>
</dbReference>